<keyword evidence="3" id="KW-0597">Phosphoprotein</keyword>
<dbReference type="InterPro" id="IPR000700">
    <property type="entry name" value="PAS-assoc_C"/>
</dbReference>
<evidence type="ECO:0000259" key="6">
    <source>
        <dbReference type="PROSITE" id="PS50109"/>
    </source>
</evidence>
<dbReference type="PROSITE" id="PS50112">
    <property type="entry name" value="PAS"/>
    <property type="match status" value="1"/>
</dbReference>
<feature type="domain" description="Histidine kinase" evidence="6">
    <location>
        <begin position="300"/>
        <end position="512"/>
    </location>
</feature>
<proteinExistence type="predicted"/>
<comment type="catalytic activity">
    <reaction evidence="1">
        <text>ATP + protein L-histidine = ADP + protein N-phospho-L-histidine.</text>
        <dbReference type="EC" id="2.7.13.3"/>
    </reaction>
</comment>
<dbReference type="CDD" id="cd00130">
    <property type="entry name" value="PAS"/>
    <property type="match status" value="1"/>
</dbReference>
<dbReference type="InterPro" id="IPR001610">
    <property type="entry name" value="PAC"/>
</dbReference>
<accession>A0A1K1TB36</accession>
<dbReference type="InterPro" id="IPR013767">
    <property type="entry name" value="PAS_fold"/>
</dbReference>
<organism evidence="9 10">
    <name type="scientific">Marinospirillum alkaliphilum DSM 21637</name>
    <dbReference type="NCBI Taxonomy" id="1122209"/>
    <lineage>
        <taxon>Bacteria</taxon>
        <taxon>Pseudomonadati</taxon>
        <taxon>Pseudomonadota</taxon>
        <taxon>Gammaproteobacteria</taxon>
        <taxon>Oceanospirillales</taxon>
        <taxon>Oceanospirillaceae</taxon>
        <taxon>Marinospirillum</taxon>
    </lineage>
</organism>
<feature type="domain" description="PAC" evidence="8">
    <location>
        <begin position="92"/>
        <end position="146"/>
    </location>
</feature>
<dbReference type="PANTHER" id="PTHR43304:SF1">
    <property type="entry name" value="PAC DOMAIN-CONTAINING PROTEIN"/>
    <property type="match status" value="1"/>
</dbReference>
<dbReference type="SUPFAM" id="SSF55874">
    <property type="entry name" value="ATPase domain of HSP90 chaperone/DNA topoisomerase II/histidine kinase"/>
    <property type="match status" value="1"/>
</dbReference>
<dbReference type="InterPro" id="IPR014285">
    <property type="entry name" value="N_fixation_neg-reg_NifL"/>
</dbReference>
<dbReference type="PANTHER" id="PTHR43304">
    <property type="entry name" value="PHYTOCHROME-LIKE PROTEIN CPH1"/>
    <property type="match status" value="1"/>
</dbReference>
<dbReference type="GO" id="GO:0006355">
    <property type="term" value="P:regulation of DNA-templated transcription"/>
    <property type="evidence" value="ECO:0007669"/>
    <property type="project" value="InterPro"/>
</dbReference>
<dbReference type="InterPro" id="IPR035965">
    <property type="entry name" value="PAS-like_dom_sf"/>
</dbReference>
<evidence type="ECO:0000259" key="8">
    <source>
        <dbReference type="PROSITE" id="PS50113"/>
    </source>
</evidence>
<evidence type="ECO:0000256" key="3">
    <source>
        <dbReference type="ARBA" id="ARBA00022553"/>
    </source>
</evidence>
<evidence type="ECO:0000256" key="4">
    <source>
        <dbReference type="ARBA" id="ARBA00022679"/>
    </source>
</evidence>
<evidence type="ECO:0000256" key="5">
    <source>
        <dbReference type="ARBA" id="ARBA00022777"/>
    </source>
</evidence>
<dbReference type="InterPro" id="IPR004358">
    <property type="entry name" value="Sig_transdc_His_kin-like_C"/>
</dbReference>
<dbReference type="GO" id="GO:0009399">
    <property type="term" value="P:nitrogen fixation"/>
    <property type="evidence" value="ECO:0007669"/>
    <property type="project" value="InterPro"/>
</dbReference>
<dbReference type="SUPFAM" id="SSF55785">
    <property type="entry name" value="PYP-like sensor domain (PAS domain)"/>
    <property type="match status" value="1"/>
</dbReference>
<dbReference type="Proteomes" id="UP000182350">
    <property type="component" value="Unassembled WGS sequence"/>
</dbReference>
<dbReference type="RefSeq" id="WP_072324291.1">
    <property type="nucleotide sequence ID" value="NZ_FPJW01000001.1"/>
</dbReference>
<evidence type="ECO:0000256" key="2">
    <source>
        <dbReference type="ARBA" id="ARBA00012438"/>
    </source>
</evidence>
<keyword evidence="5" id="KW-0418">Kinase</keyword>
<dbReference type="NCBIfam" id="TIGR02938">
    <property type="entry name" value="nifL_nitrog"/>
    <property type="match status" value="1"/>
</dbReference>
<dbReference type="SMART" id="SM00387">
    <property type="entry name" value="HATPase_c"/>
    <property type="match status" value="1"/>
</dbReference>
<dbReference type="PRINTS" id="PR00344">
    <property type="entry name" value="BCTRLSENSOR"/>
</dbReference>
<dbReference type="GO" id="GO:0004673">
    <property type="term" value="F:protein histidine kinase activity"/>
    <property type="evidence" value="ECO:0007669"/>
    <property type="project" value="UniProtKB-EC"/>
</dbReference>
<name>A0A1K1TB36_9GAMM</name>
<sequence>MHESGDTSLALQLKAAAEALPPEVFRLAVEQAAVAISITDTRARIVYANPCFEQVTGYTAEEIIGRNQSILSYKVTPRLVYESLWAQLARKEPWNGLLVNRRQDGSRYLADLTITPVMNDAGEVTHFLGLHRDVTEVHQLEHQVMNQRALIESAVDAAEVAMVLIDDQLQPILSNRSYKALQQKLGREPLKVVFNALQQQWPERVADQLGLTRGFAAMEACLDLPELRQTVFLNCSGSVIEEKDTSADAYYKSQVRCYLLVTLQDITSLKEQQNLMRLNSLQALLAEQERIQSVREALSGAIYQLERPLNLINAAARLVERRGHTDPAELLKLLSEVQQAGRQTLDMLQACIPAQSEEAAQSININELLKNTLSLLTPRLLATGITVDWQPESQLKAVRGQPTRLSSLFKQLLENAIDALEDHRGPVREILLVTRNRDESVEILLEDSGSGIPVADQLKVFEPFYSTREPGEGHLGMGLTLAQDIVNSHHGLIEIDPETVSGCRIKVQLPYV</sequence>
<feature type="domain" description="PAS" evidence="7">
    <location>
        <begin position="21"/>
        <end position="67"/>
    </location>
</feature>
<evidence type="ECO:0000313" key="9">
    <source>
        <dbReference type="EMBL" id="SFW97644.1"/>
    </source>
</evidence>
<dbReference type="SMART" id="SM00086">
    <property type="entry name" value="PAC"/>
    <property type="match status" value="1"/>
</dbReference>
<dbReference type="Gene3D" id="3.30.565.10">
    <property type="entry name" value="Histidine kinase-like ATPase, C-terminal domain"/>
    <property type="match status" value="1"/>
</dbReference>
<dbReference type="AlphaFoldDB" id="A0A1K1TB36"/>
<keyword evidence="4" id="KW-0808">Transferase</keyword>
<dbReference type="STRING" id="1122209.SAMN02745752_00013"/>
<dbReference type="PROSITE" id="PS50113">
    <property type="entry name" value="PAC"/>
    <property type="match status" value="1"/>
</dbReference>
<dbReference type="InterPro" id="IPR000014">
    <property type="entry name" value="PAS"/>
</dbReference>
<reference evidence="9 10" key="1">
    <citation type="submission" date="2016-11" db="EMBL/GenBank/DDBJ databases">
        <authorList>
            <person name="Jaros S."/>
            <person name="Januszkiewicz K."/>
            <person name="Wedrychowicz H."/>
        </authorList>
    </citation>
    <scope>NUCLEOTIDE SEQUENCE [LARGE SCALE GENOMIC DNA]</scope>
    <source>
        <strain evidence="9 10">DSM 21637</strain>
    </source>
</reference>
<dbReference type="NCBIfam" id="TIGR00229">
    <property type="entry name" value="sensory_box"/>
    <property type="match status" value="1"/>
</dbReference>
<evidence type="ECO:0000259" key="7">
    <source>
        <dbReference type="PROSITE" id="PS50112"/>
    </source>
</evidence>
<dbReference type="Gene3D" id="3.30.450.20">
    <property type="entry name" value="PAS domain"/>
    <property type="match status" value="1"/>
</dbReference>
<dbReference type="Pfam" id="PF00989">
    <property type="entry name" value="PAS"/>
    <property type="match status" value="1"/>
</dbReference>
<dbReference type="EMBL" id="FPJW01000001">
    <property type="protein sequence ID" value="SFW97644.1"/>
    <property type="molecule type" value="Genomic_DNA"/>
</dbReference>
<keyword evidence="10" id="KW-1185">Reference proteome</keyword>
<dbReference type="PROSITE" id="PS50109">
    <property type="entry name" value="HIS_KIN"/>
    <property type="match status" value="1"/>
</dbReference>
<gene>
    <name evidence="9" type="ORF">SAMN02745752_00013</name>
</gene>
<evidence type="ECO:0000256" key="1">
    <source>
        <dbReference type="ARBA" id="ARBA00000085"/>
    </source>
</evidence>
<protein>
    <recommendedName>
        <fullName evidence="2">histidine kinase</fullName>
        <ecNumber evidence="2">2.7.13.3</ecNumber>
    </recommendedName>
</protein>
<evidence type="ECO:0000313" key="10">
    <source>
        <dbReference type="Proteomes" id="UP000182350"/>
    </source>
</evidence>
<dbReference type="SMART" id="SM00091">
    <property type="entry name" value="PAS"/>
    <property type="match status" value="2"/>
</dbReference>
<dbReference type="InterPro" id="IPR052162">
    <property type="entry name" value="Sensor_kinase/Photoreceptor"/>
</dbReference>
<dbReference type="InterPro" id="IPR003594">
    <property type="entry name" value="HATPase_dom"/>
</dbReference>
<dbReference type="Pfam" id="PF02518">
    <property type="entry name" value="HATPase_c"/>
    <property type="match status" value="1"/>
</dbReference>
<dbReference type="InterPro" id="IPR005467">
    <property type="entry name" value="His_kinase_dom"/>
</dbReference>
<dbReference type="InterPro" id="IPR036890">
    <property type="entry name" value="HATPase_C_sf"/>
</dbReference>
<dbReference type="EC" id="2.7.13.3" evidence="2"/>
<dbReference type="GO" id="GO:0007165">
    <property type="term" value="P:signal transduction"/>
    <property type="evidence" value="ECO:0007669"/>
    <property type="project" value="InterPro"/>
</dbReference>